<dbReference type="InterPro" id="IPR021791">
    <property type="entry name" value="Phage_TAC_11"/>
</dbReference>
<dbReference type="EMBL" id="JBEPMY010000046">
    <property type="protein sequence ID" value="MET3759163.1"/>
    <property type="molecule type" value="Genomic_DNA"/>
</dbReference>
<dbReference type="Pfam" id="PF11836">
    <property type="entry name" value="Phage_TAC_11"/>
    <property type="match status" value="1"/>
</dbReference>
<evidence type="ECO:0008006" key="3">
    <source>
        <dbReference type="Google" id="ProtNLM"/>
    </source>
</evidence>
<organism evidence="1 2">
    <name type="scientific">Rhizobium binae</name>
    <dbReference type="NCBI Taxonomy" id="1138190"/>
    <lineage>
        <taxon>Bacteria</taxon>
        <taxon>Pseudomonadati</taxon>
        <taxon>Pseudomonadota</taxon>
        <taxon>Alphaproteobacteria</taxon>
        <taxon>Hyphomicrobiales</taxon>
        <taxon>Rhizobiaceae</taxon>
        <taxon>Rhizobium/Agrobacterium group</taxon>
        <taxon>Rhizobium</taxon>
    </lineage>
</organism>
<sequence>MTTTTSLPSAAKPFAIVEADFADGTYKFGLSWALASEWEKDTNRSLMATFLQAARIHVATMGDIREIVRLGLIGGGTEPAKALRLVRAYVEERPAVENFPLMISILDAFLNGHPEPTPTETESAPANG</sequence>
<evidence type="ECO:0000313" key="1">
    <source>
        <dbReference type="EMBL" id="MET3759163.1"/>
    </source>
</evidence>
<accession>A0ABV2MUV4</accession>
<dbReference type="RefSeq" id="WP_246763149.1">
    <property type="nucleotide sequence ID" value="NZ_CP071604.1"/>
</dbReference>
<keyword evidence="2" id="KW-1185">Reference proteome</keyword>
<gene>
    <name evidence="1" type="ORF">ABID08_006547</name>
</gene>
<protein>
    <recommendedName>
        <fullName evidence="3">Gene transfer agent family protein</fullName>
    </recommendedName>
</protein>
<dbReference type="GeneID" id="91147509"/>
<dbReference type="Proteomes" id="UP001549077">
    <property type="component" value="Unassembled WGS sequence"/>
</dbReference>
<comment type="caution">
    <text evidence="1">The sequence shown here is derived from an EMBL/GenBank/DDBJ whole genome shotgun (WGS) entry which is preliminary data.</text>
</comment>
<name>A0ABV2MUV4_9HYPH</name>
<evidence type="ECO:0000313" key="2">
    <source>
        <dbReference type="Proteomes" id="UP001549077"/>
    </source>
</evidence>
<reference evidence="1 2" key="1">
    <citation type="submission" date="2024-06" db="EMBL/GenBank/DDBJ databases">
        <title>Genomic Encyclopedia of Type Strains, Phase IV (KMG-IV): sequencing the most valuable type-strain genomes for metagenomic binning, comparative biology and taxonomic classification.</title>
        <authorList>
            <person name="Goeker M."/>
        </authorList>
    </citation>
    <scope>NUCLEOTIDE SEQUENCE [LARGE SCALE GENOMIC DNA]</scope>
    <source>
        <strain evidence="1 2">DSM 29288</strain>
    </source>
</reference>
<proteinExistence type="predicted"/>